<accession>A0A1M5YIW5</accession>
<dbReference type="EMBL" id="LT670817">
    <property type="protein sequence ID" value="SHI11960.1"/>
    <property type="molecule type" value="Genomic_DNA"/>
</dbReference>
<name>A0A1M5YIW5_9BRAD</name>
<dbReference type="OrthoDB" id="8256613at2"/>
<reference evidence="1 2" key="1">
    <citation type="submission" date="2016-11" db="EMBL/GenBank/DDBJ databases">
        <authorList>
            <person name="Jaros S."/>
            <person name="Januszkiewicz K."/>
            <person name="Wedrychowicz H."/>
        </authorList>
    </citation>
    <scope>NUCLEOTIDE SEQUENCE [LARGE SCALE GENOMIC DNA]</scope>
    <source>
        <strain evidence="1 2">GAS138</strain>
    </source>
</reference>
<proteinExistence type="predicted"/>
<protein>
    <submittedName>
        <fullName evidence="1">Uncharacterized protein</fullName>
    </submittedName>
</protein>
<organism evidence="1 2">
    <name type="scientific">Bradyrhizobium erythrophlei</name>
    <dbReference type="NCBI Taxonomy" id="1437360"/>
    <lineage>
        <taxon>Bacteria</taxon>
        <taxon>Pseudomonadati</taxon>
        <taxon>Pseudomonadota</taxon>
        <taxon>Alphaproteobacteria</taxon>
        <taxon>Hyphomicrobiales</taxon>
        <taxon>Nitrobacteraceae</taxon>
        <taxon>Bradyrhizobium</taxon>
    </lineage>
</organism>
<dbReference type="RefSeq" id="WP_079606407.1">
    <property type="nucleotide sequence ID" value="NZ_LT670817.1"/>
</dbReference>
<gene>
    <name evidence="1" type="ORF">SAMN05443248_8379</name>
</gene>
<dbReference type="Proteomes" id="UP000189796">
    <property type="component" value="Chromosome I"/>
</dbReference>
<evidence type="ECO:0000313" key="2">
    <source>
        <dbReference type="Proteomes" id="UP000189796"/>
    </source>
</evidence>
<evidence type="ECO:0000313" key="1">
    <source>
        <dbReference type="EMBL" id="SHI11960.1"/>
    </source>
</evidence>
<sequence length="125" mass="13732">MSGERNDILREVRRQLDRLDNLAPGGDWVDAFVEHDCIGTDEAAFIADASRQTIRRHAAEAAAAGRPIGVCIARSVWLISLRRLLDWIEQNDGLPALVAAEARAKKRSFERGASKIVPNERAATG</sequence>
<dbReference type="AlphaFoldDB" id="A0A1M5YIW5"/>